<accession>A0A7M3MK11</accession>
<dbReference type="PRINTS" id="PR00502">
    <property type="entry name" value="NUDIXFAMILY"/>
</dbReference>
<evidence type="ECO:0000256" key="2">
    <source>
        <dbReference type="RuleBase" id="RU003476"/>
    </source>
</evidence>
<dbReference type="EMBL" id="QMIE01000001">
    <property type="protein sequence ID" value="TVM20020.1"/>
    <property type="molecule type" value="Genomic_DNA"/>
</dbReference>
<dbReference type="InterPro" id="IPR015797">
    <property type="entry name" value="NUDIX_hydrolase-like_dom_sf"/>
</dbReference>
<dbReference type="PANTHER" id="PTHR43736">
    <property type="entry name" value="ADP-RIBOSE PYROPHOSPHATASE"/>
    <property type="match status" value="1"/>
</dbReference>
<proteinExistence type="inferred from homology"/>
<dbReference type="InterPro" id="IPR000086">
    <property type="entry name" value="NUDIX_hydrolase_dom"/>
</dbReference>
<comment type="similarity">
    <text evidence="2">Belongs to the Nudix hydrolase family.</text>
</comment>
<dbReference type="Gene3D" id="3.90.79.10">
    <property type="entry name" value="Nucleoside Triphosphate Pyrophosphohydrolase"/>
    <property type="match status" value="1"/>
</dbReference>
<name>A0A7M3MK11_9BACT</name>
<comment type="caution">
    <text evidence="4">The sequence shown here is derived from an EMBL/GenBank/DDBJ whole genome shotgun (WGS) entry which is preliminary data.</text>
</comment>
<dbReference type="SUPFAM" id="SSF55811">
    <property type="entry name" value="Nudix"/>
    <property type="match status" value="1"/>
</dbReference>
<keyword evidence="5" id="KW-1185">Reference proteome</keyword>
<feature type="domain" description="Nudix hydrolase" evidence="3">
    <location>
        <begin position="19"/>
        <end position="147"/>
    </location>
</feature>
<reference evidence="4 5" key="1">
    <citation type="submission" date="2018-06" db="EMBL/GenBank/DDBJ databases">
        <title>Complete genome of Desulfovibrio indonesiensis P37SLT.</title>
        <authorList>
            <person name="Crispim J.S."/>
            <person name="Vidigal P.M.P."/>
            <person name="Silva L.C.F."/>
            <person name="Laguardia C.N."/>
            <person name="Araujo L.C."/>
            <person name="Dias R.S."/>
            <person name="Sousa M.P."/>
            <person name="Paula S.O."/>
            <person name="Silva C."/>
        </authorList>
    </citation>
    <scope>NUCLEOTIDE SEQUENCE [LARGE SCALE GENOMIC DNA]</scope>
    <source>
        <strain evidence="4 5">P37SLT</strain>
    </source>
</reference>
<protein>
    <submittedName>
        <fullName evidence="4">NUDIX hydrolase</fullName>
    </submittedName>
</protein>
<dbReference type="PROSITE" id="PS51462">
    <property type="entry name" value="NUDIX"/>
    <property type="match status" value="1"/>
</dbReference>
<dbReference type="CDD" id="cd18873">
    <property type="entry name" value="NUDIX_NadM_like"/>
    <property type="match status" value="1"/>
</dbReference>
<evidence type="ECO:0000313" key="4">
    <source>
        <dbReference type="EMBL" id="TVM20020.1"/>
    </source>
</evidence>
<dbReference type="InterPro" id="IPR020084">
    <property type="entry name" value="NUDIX_hydrolase_CS"/>
</dbReference>
<evidence type="ECO:0000256" key="1">
    <source>
        <dbReference type="ARBA" id="ARBA00022801"/>
    </source>
</evidence>
<gene>
    <name evidence="4" type="ORF">DPQ33_01980</name>
</gene>
<dbReference type="InterPro" id="IPR020476">
    <property type="entry name" value="Nudix_hydrolase"/>
</dbReference>
<dbReference type="PROSITE" id="PS00893">
    <property type="entry name" value="NUDIX_BOX"/>
    <property type="match status" value="1"/>
</dbReference>
<dbReference type="GO" id="GO:0016787">
    <property type="term" value="F:hydrolase activity"/>
    <property type="evidence" value="ECO:0007669"/>
    <property type="project" value="UniProtKB-KW"/>
</dbReference>
<dbReference type="PANTHER" id="PTHR43736:SF1">
    <property type="entry name" value="DIHYDRONEOPTERIN TRIPHOSPHATE DIPHOSPHATASE"/>
    <property type="match status" value="1"/>
</dbReference>
<sequence>MSRQIPCPHCGRSTGIFDNPTPTVDVVIFDPLRGVVLIERRNFPTGWALPGGFVDSGERVETAAVREAREETGLDVVLTSVLGVYSDPDRDPRQHTLSVVFTAQARNPDALQAGDDAGHARFFPLGDWPTPLAFDHAKILGDFEARLSRLAP</sequence>
<organism evidence="4 5">
    <name type="scientific">Oceanidesulfovibrio indonesiensis</name>
    <dbReference type="NCBI Taxonomy" id="54767"/>
    <lineage>
        <taxon>Bacteria</taxon>
        <taxon>Pseudomonadati</taxon>
        <taxon>Thermodesulfobacteriota</taxon>
        <taxon>Desulfovibrionia</taxon>
        <taxon>Desulfovibrionales</taxon>
        <taxon>Desulfovibrionaceae</taxon>
        <taxon>Oceanidesulfovibrio</taxon>
    </lineage>
</organism>
<dbReference type="OrthoDB" id="9761969at2"/>
<dbReference type="Proteomes" id="UP000448292">
    <property type="component" value="Unassembled WGS sequence"/>
</dbReference>
<dbReference type="AlphaFoldDB" id="A0A7M3MK11"/>
<dbReference type="Pfam" id="PF00293">
    <property type="entry name" value="NUDIX"/>
    <property type="match status" value="1"/>
</dbReference>
<keyword evidence="1 2" id="KW-0378">Hydrolase</keyword>
<evidence type="ECO:0000313" key="5">
    <source>
        <dbReference type="Proteomes" id="UP000448292"/>
    </source>
</evidence>
<dbReference type="RefSeq" id="WP_144301482.1">
    <property type="nucleotide sequence ID" value="NZ_QMIE01000001.1"/>
</dbReference>
<evidence type="ECO:0000259" key="3">
    <source>
        <dbReference type="PROSITE" id="PS51462"/>
    </source>
</evidence>